<evidence type="ECO:0000313" key="4">
    <source>
        <dbReference type="EMBL" id="SFS03445.1"/>
    </source>
</evidence>
<dbReference type="PROSITE" id="PS51186">
    <property type="entry name" value="GNAT"/>
    <property type="match status" value="1"/>
</dbReference>
<reference evidence="4 5" key="1">
    <citation type="submission" date="2016-10" db="EMBL/GenBank/DDBJ databases">
        <authorList>
            <person name="de Groot N.N."/>
        </authorList>
    </citation>
    <scope>NUCLEOTIDE SEQUENCE [LARGE SCALE GENOMIC DNA]</scope>
    <source>
        <strain evidence="4 5">CGMCC 1.10457</strain>
    </source>
</reference>
<name>A0A1I6LJ00_9EURY</name>
<dbReference type="Pfam" id="PF00583">
    <property type="entry name" value="Acetyltransf_1"/>
    <property type="match status" value="1"/>
</dbReference>
<proteinExistence type="predicted"/>
<gene>
    <name evidence="4" type="ORF">SAMN05216559_2785</name>
</gene>
<dbReference type="SUPFAM" id="SSF55729">
    <property type="entry name" value="Acyl-CoA N-acyltransferases (Nat)"/>
    <property type="match status" value="1"/>
</dbReference>
<dbReference type="Proteomes" id="UP000199062">
    <property type="component" value="Unassembled WGS sequence"/>
</dbReference>
<evidence type="ECO:0000313" key="5">
    <source>
        <dbReference type="Proteomes" id="UP000199062"/>
    </source>
</evidence>
<dbReference type="CDD" id="cd04301">
    <property type="entry name" value="NAT_SF"/>
    <property type="match status" value="1"/>
</dbReference>
<dbReference type="Gene3D" id="3.40.630.30">
    <property type="match status" value="1"/>
</dbReference>
<accession>A0A1I6LJ00</accession>
<dbReference type="InterPro" id="IPR000182">
    <property type="entry name" value="GNAT_dom"/>
</dbReference>
<protein>
    <submittedName>
        <fullName evidence="4">Ribosomal protein S18 acetylase RimI</fullName>
    </submittedName>
</protein>
<dbReference type="InterPro" id="IPR016181">
    <property type="entry name" value="Acyl_CoA_acyltransferase"/>
</dbReference>
<dbReference type="STRING" id="767519.SAMN05216559_2785"/>
<dbReference type="GO" id="GO:0005840">
    <property type="term" value="C:ribosome"/>
    <property type="evidence" value="ECO:0007669"/>
    <property type="project" value="UniProtKB-KW"/>
</dbReference>
<organism evidence="4 5">
    <name type="scientific">Halomicrobium zhouii</name>
    <dbReference type="NCBI Taxonomy" id="767519"/>
    <lineage>
        <taxon>Archaea</taxon>
        <taxon>Methanobacteriati</taxon>
        <taxon>Methanobacteriota</taxon>
        <taxon>Stenosarchaea group</taxon>
        <taxon>Halobacteria</taxon>
        <taxon>Halobacteriales</taxon>
        <taxon>Haloarculaceae</taxon>
        <taxon>Halomicrobium</taxon>
    </lineage>
</organism>
<evidence type="ECO:0000259" key="3">
    <source>
        <dbReference type="PROSITE" id="PS51186"/>
    </source>
</evidence>
<sequence length="158" mass="17437">MASDLHVREYQKSDAERILSVHEAAFRASGIEFVPEAAVDEELRDVTESYLDSGGTFLVGVVDGEIVATGGYRPRVDEVAEVGHLRVHPDHQRCGHATTLMDAIEGRAMDEGFAALALWTHEALVAAQALYEGRGYEERARTAHPATGDEMIHYRKNF</sequence>
<feature type="domain" description="N-acetyltransferase" evidence="3">
    <location>
        <begin position="5"/>
        <end position="158"/>
    </location>
</feature>
<evidence type="ECO:0000256" key="1">
    <source>
        <dbReference type="ARBA" id="ARBA00022679"/>
    </source>
</evidence>
<evidence type="ECO:0000256" key="2">
    <source>
        <dbReference type="ARBA" id="ARBA00023315"/>
    </source>
</evidence>
<keyword evidence="5" id="KW-1185">Reference proteome</keyword>
<keyword evidence="2" id="KW-0012">Acyltransferase</keyword>
<keyword evidence="4" id="KW-0689">Ribosomal protein</keyword>
<dbReference type="GO" id="GO:0016747">
    <property type="term" value="F:acyltransferase activity, transferring groups other than amino-acyl groups"/>
    <property type="evidence" value="ECO:0007669"/>
    <property type="project" value="InterPro"/>
</dbReference>
<dbReference type="EMBL" id="FOZK01000002">
    <property type="protein sequence ID" value="SFS03445.1"/>
    <property type="molecule type" value="Genomic_DNA"/>
</dbReference>
<dbReference type="PANTHER" id="PTHR43877">
    <property type="entry name" value="AMINOALKYLPHOSPHONATE N-ACETYLTRANSFERASE-RELATED-RELATED"/>
    <property type="match status" value="1"/>
</dbReference>
<keyword evidence="1" id="KW-0808">Transferase</keyword>
<dbReference type="PANTHER" id="PTHR43877:SF5">
    <property type="entry name" value="BLL8307 PROTEIN"/>
    <property type="match status" value="1"/>
</dbReference>
<dbReference type="InterPro" id="IPR050832">
    <property type="entry name" value="Bact_Acetyltransf"/>
</dbReference>
<dbReference type="AlphaFoldDB" id="A0A1I6LJ00"/>
<keyword evidence="4" id="KW-0687">Ribonucleoprotein</keyword>